<feature type="modified residue" description="4-aspartylphosphate" evidence="4">
    <location>
        <position position="789"/>
    </location>
</feature>
<protein>
    <recommendedName>
        <fullName evidence="2">histidine kinase</fullName>
        <ecNumber evidence="2">2.7.13.3</ecNumber>
    </recommendedName>
</protein>
<dbReference type="EC" id="2.7.13.3" evidence="2"/>
<dbReference type="EMBL" id="LR593886">
    <property type="protein sequence ID" value="VTR91561.1"/>
    <property type="molecule type" value="Genomic_DNA"/>
</dbReference>
<dbReference type="Gene3D" id="3.40.50.2300">
    <property type="match status" value="1"/>
</dbReference>
<keyword evidence="10" id="KW-1185">Reference proteome</keyword>
<dbReference type="SUPFAM" id="SSF55785">
    <property type="entry name" value="PYP-like sensor domain (PAS domain)"/>
    <property type="match status" value="4"/>
</dbReference>
<dbReference type="SMART" id="SM00448">
    <property type="entry name" value="REC"/>
    <property type="match status" value="1"/>
</dbReference>
<dbReference type="SUPFAM" id="SSF47384">
    <property type="entry name" value="Homodimeric domain of signal transducing histidine kinase"/>
    <property type="match status" value="1"/>
</dbReference>
<dbReference type="AlphaFoldDB" id="A0A6P2CRF3"/>
<dbReference type="InterPro" id="IPR001789">
    <property type="entry name" value="Sig_transdc_resp-reg_receiver"/>
</dbReference>
<dbReference type="KEGG" id="gms:SOIL9_61530"/>
<feature type="domain" description="PAC" evidence="8">
    <location>
        <begin position="430"/>
        <end position="483"/>
    </location>
</feature>
<dbReference type="SUPFAM" id="SSF55874">
    <property type="entry name" value="ATPase domain of HSP90 chaperone/DNA topoisomerase II/histidine kinase"/>
    <property type="match status" value="1"/>
</dbReference>
<dbReference type="CDD" id="cd00130">
    <property type="entry name" value="PAS"/>
    <property type="match status" value="3"/>
</dbReference>
<evidence type="ECO:0000256" key="2">
    <source>
        <dbReference type="ARBA" id="ARBA00012438"/>
    </source>
</evidence>
<dbReference type="PROSITE" id="PS50110">
    <property type="entry name" value="RESPONSE_REGULATORY"/>
    <property type="match status" value="1"/>
</dbReference>
<evidence type="ECO:0000256" key="4">
    <source>
        <dbReference type="PROSITE-ProRule" id="PRU00169"/>
    </source>
</evidence>
<dbReference type="Gene3D" id="3.30.450.20">
    <property type="entry name" value="PAS domain"/>
    <property type="match status" value="4"/>
</dbReference>
<dbReference type="GO" id="GO:0000155">
    <property type="term" value="F:phosphorelay sensor kinase activity"/>
    <property type="evidence" value="ECO:0007669"/>
    <property type="project" value="InterPro"/>
</dbReference>
<evidence type="ECO:0000259" key="8">
    <source>
        <dbReference type="PROSITE" id="PS50113"/>
    </source>
</evidence>
<dbReference type="InterPro" id="IPR036890">
    <property type="entry name" value="HATPase_C_sf"/>
</dbReference>
<sequence length="862" mass="95018">MVMLFDPNGAIRYANPSCARFLGYEPAGIFGTDGLSYVHPDDRDRVRTAFVAGSARPGTAFTEMYRVRQKSGSWNWLEARSVNLLAEPGIGSVVTSYRDMTRERNVEDALRAAMQGSLDAVFVLASDRDANGCVTDFVITDVNANGERLIAMDRDHVVGRRLCKVLPVNRTGGYFDRYVRVVETGEPLEEEFPITTDDGRALWLHHQVVRAGDGVVITTRDVTARKNDEGALRRSEEQYRRLFEASPHPMWVFDTGTLGFLAVNDAAVARYGYTRDEFAHMTIKDIRPVEEIPALVADLQAPVRSRVWRHRWKDGTVRLVEVTGHNLEYDGRPGRLVLAHDVTDRQRAENEVRAWKARYEAAVRATGQVLYDWDAGTNRLSWGGNSEATLGYPEPELPADLAGWAELIHPDDRGAFGDEIRRCGTARSPFRLEYRVRRKDGTYITVYDQGHFVPDPNGRLTERVVGFVADVTDRKRLEEQYRQAQKMEAVGQLAGGVAHDFNNLLTVINGYSDIILTMLHAHDPARPMVEAVKRSGDRAADLTRQLLAFGRQQVLQPQVLDLNAVVGETAQMLRRLIGEDVELVTRPGDPLLLVRADPGQVNQVLMNLAVNARDAMPTGGTLTIETRNEVLEAGTAPDGAEMRAGPYVRLSVTDTGTGMTEDVRRHIFEPFFTTKEQGKGTGLGLATVYGIVKQSGGHIEVETVLGHGTTFRVYLPGIGGMTASQSPGESSAPKGAEVVLLVEDEPGVRGLAELALRKQGYTVLSAASAEEAKAVVTGSERPIDLLVTDVVMPGAGGRVLAEWLLTTRPQLQVLYMSGYTDDAVVRHGVEAARVNFIQKPFTPSSLARKVREVLDSRSPHTS</sequence>
<dbReference type="PANTHER" id="PTHR43065">
    <property type="entry name" value="SENSOR HISTIDINE KINASE"/>
    <property type="match status" value="1"/>
</dbReference>
<feature type="domain" description="PAS" evidence="7">
    <location>
        <begin position="235"/>
        <end position="278"/>
    </location>
</feature>
<dbReference type="Pfam" id="PF08448">
    <property type="entry name" value="PAS_4"/>
    <property type="match status" value="1"/>
</dbReference>
<dbReference type="InterPro" id="IPR013655">
    <property type="entry name" value="PAS_fold_3"/>
</dbReference>
<gene>
    <name evidence="9" type="ORF">SOIL9_61530</name>
</gene>
<dbReference type="Gene3D" id="3.30.565.10">
    <property type="entry name" value="Histidine kinase-like ATPase, C-terminal domain"/>
    <property type="match status" value="1"/>
</dbReference>
<dbReference type="InterPro" id="IPR011006">
    <property type="entry name" value="CheY-like_superfamily"/>
</dbReference>
<dbReference type="PROSITE" id="PS50109">
    <property type="entry name" value="HIS_KIN"/>
    <property type="match status" value="1"/>
</dbReference>
<dbReference type="InterPro" id="IPR001610">
    <property type="entry name" value="PAC"/>
</dbReference>
<organism evidence="9 10">
    <name type="scientific">Gemmata massiliana</name>
    <dbReference type="NCBI Taxonomy" id="1210884"/>
    <lineage>
        <taxon>Bacteria</taxon>
        <taxon>Pseudomonadati</taxon>
        <taxon>Planctomycetota</taxon>
        <taxon>Planctomycetia</taxon>
        <taxon>Gemmatales</taxon>
        <taxon>Gemmataceae</taxon>
        <taxon>Gemmata</taxon>
    </lineage>
</organism>
<reference evidence="9 10" key="1">
    <citation type="submission" date="2019-05" db="EMBL/GenBank/DDBJ databases">
        <authorList>
            <consortium name="Science for Life Laboratories"/>
        </authorList>
    </citation>
    <scope>NUCLEOTIDE SEQUENCE [LARGE SCALE GENOMIC DNA]</scope>
    <source>
        <strain evidence="9">Soil9</strain>
    </source>
</reference>
<proteinExistence type="predicted"/>
<keyword evidence="3 4" id="KW-0597">Phosphoprotein</keyword>
<dbReference type="Gene3D" id="1.10.287.130">
    <property type="match status" value="1"/>
</dbReference>
<dbReference type="CDD" id="cd00082">
    <property type="entry name" value="HisKA"/>
    <property type="match status" value="1"/>
</dbReference>
<feature type="domain" description="Histidine kinase" evidence="5">
    <location>
        <begin position="496"/>
        <end position="719"/>
    </location>
</feature>
<evidence type="ECO:0000259" key="6">
    <source>
        <dbReference type="PROSITE" id="PS50110"/>
    </source>
</evidence>
<dbReference type="Pfam" id="PF00512">
    <property type="entry name" value="HisKA"/>
    <property type="match status" value="1"/>
</dbReference>
<dbReference type="Proteomes" id="UP000464178">
    <property type="component" value="Chromosome"/>
</dbReference>
<dbReference type="InterPro" id="IPR005467">
    <property type="entry name" value="His_kinase_dom"/>
</dbReference>
<keyword evidence="9" id="KW-0418">Kinase</keyword>
<dbReference type="PANTHER" id="PTHR43065:SF42">
    <property type="entry name" value="TWO-COMPONENT SENSOR PPRA"/>
    <property type="match status" value="1"/>
</dbReference>
<evidence type="ECO:0000256" key="1">
    <source>
        <dbReference type="ARBA" id="ARBA00000085"/>
    </source>
</evidence>
<dbReference type="Pfam" id="PF00072">
    <property type="entry name" value="Response_reg"/>
    <property type="match status" value="1"/>
</dbReference>
<keyword evidence="9" id="KW-0808">Transferase</keyword>
<dbReference type="InterPro" id="IPR013656">
    <property type="entry name" value="PAS_4"/>
</dbReference>
<dbReference type="SUPFAM" id="SSF52172">
    <property type="entry name" value="CheY-like"/>
    <property type="match status" value="1"/>
</dbReference>
<dbReference type="SMART" id="SM00388">
    <property type="entry name" value="HisKA"/>
    <property type="match status" value="1"/>
</dbReference>
<evidence type="ECO:0000259" key="5">
    <source>
        <dbReference type="PROSITE" id="PS50109"/>
    </source>
</evidence>
<evidence type="ECO:0000313" key="10">
    <source>
        <dbReference type="Proteomes" id="UP000464178"/>
    </source>
</evidence>
<evidence type="ECO:0000313" key="9">
    <source>
        <dbReference type="EMBL" id="VTR91561.1"/>
    </source>
</evidence>
<dbReference type="InterPro" id="IPR035965">
    <property type="entry name" value="PAS-like_dom_sf"/>
</dbReference>
<dbReference type="SMART" id="SM00387">
    <property type="entry name" value="HATPase_c"/>
    <property type="match status" value="1"/>
</dbReference>
<evidence type="ECO:0000259" key="7">
    <source>
        <dbReference type="PROSITE" id="PS50112"/>
    </source>
</evidence>
<name>A0A6P2CRF3_9BACT</name>
<dbReference type="InterPro" id="IPR000014">
    <property type="entry name" value="PAS"/>
</dbReference>
<dbReference type="Pfam" id="PF02518">
    <property type="entry name" value="HATPase_c"/>
    <property type="match status" value="1"/>
</dbReference>
<dbReference type="InterPro" id="IPR036097">
    <property type="entry name" value="HisK_dim/P_sf"/>
</dbReference>
<comment type="catalytic activity">
    <reaction evidence="1">
        <text>ATP + protein L-histidine = ADP + protein N-phospho-L-histidine.</text>
        <dbReference type="EC" id="2.7.13.3"/>
    </reaction>
</comment>
<dbReference type="InterPro" id="IPR003594">
    <property type="entry name" value="HATPase_dom"/>
</dbReference>
<dbReference type="PROSITE" id="PS50113">
    <property type="entry name" value="PAC"/>
    <property type="match status" value="1"/>
</dbReference>
<dbReference type="PRINTS" id="PR00344">
    <property type="entry name" value="BCTRLSENSOR"/>
</dbReference>
<dbReference type="PROSITE" id="PS50112">
    <property type="entry name" value="PAS"/>
    <property type="match status" value="2"/>
</dbReference>
<dbReference type="SMART" id="SM00091">
    <property type="entry name" value="PAS"/>
    <property type="match status" value="4"/>
</dbReference>
<dbReference type="Pfam" id="PF08447">
    <property type="entry name" value="PAS_3"/>
    <property type="match status" value="2"/>
</dbReference>
<accession>A0A6P2CRF3</accession>
<feature type="domain" description="PAS" evidence="7">
    <location>
        <begin position="1"/>
        <end position="50"/>
    </location>
</feature>
<dbReference type="InterPro" id="IPR004358">
    <property type="entry name" value="Sig_transdc_His_kin-like_C"/>
</dbReference>
<dbReference type="NCBIfam" id="TIGR00229">
    <property type="entry name" value="sensory_box"/>
    <property type="match status" value="3"/>
</dbReference>
<dbReference type="Pfam" id="PF13188">
    <property type="entry name" value="PAS_8"/>
    <property type="match status" value="1"/>
</dbReference>
<dbReference type="InterPro" id="IPR003661">
    <property type="entry name" value="HisK_dim/P_dom"/>
</dbReference>
<feature type="domain" description="Response regulatory" evidence="6">
    <location>
        <begin position="738"/>
        <end position="854"/>
    </location>
</feature>
<evidence type="ECO:0000256" key="3">
    <source>
        <dbReference type="ARBA" id="ARBA00022553"/>
    </source>
</evidence>
<dbReference type="InterPro" id="IPR000700">
    <property type="entry name" value="PAS-assoc_C"/>
</dbReference>
<dbReference type="SMART" id="SM00086">
    <property type="entry name" value="PAC"/>
    <property type="match status" value="2"/>
</dbReference>